<evidence type="ECO:0000256" key="4">
    <source>
        <dbReference type="ARBA" id="ARBA00022889"/>
    </source>
</evidence>
<reference evidence="8" key="1">
    <citation type="submission" date="2022-11" db="UniProtKB">
        <authorList>
            <consortium name="EnsemblMetazoa"/>
        </authorList>
    </citation>
    <scope>IDENTIFICATION</scope>
</reference>
<proteinExistence type="predicted"/>
<evidence type="ECO:0000256" key="3">
    <source>
        <dbReference type="ARBA" id="ARBA00022525"/>
    </source>
</evidence>
<dbReference type="GO" id="GO:0005886">
    <property type="term" value="C:plasma membrane"/>
    <property type="evidence" value="ECO:0007669"/>
    <property type="project" value="TreeGrafter"/>
</dbReference>
<keyword evidence="4" id="KW-0130">Cell adhesion</keyword>
<keyword evidence="9" id="KW-1185">Reference proteome</keyword>
<evidence type="ECO:0000259" key="7">
    <source>
        <dbReference type="PROSITE" id="PS50022"/>
    </source>
</evidence>
<evidence type="ECO:0000313" key="9">
    <source>
        <dbReference type="Proteomes" id="UP000887568"/>
    </source>
</evidence>
<dbReference type="InterPro" id="IPR050633">
    <property type="entry name" value="Neuropilin_MCO_CoagFactor"/>
</dbReference>
<keyword evidence="6" id="KW-1015">Disulfide bond</keyword>
<evidence type="ECO:0000256" key="6">
    <source>
        <dbReference type="ARBA" id="ARBA00023157"/>
    </source>
</evidence>
<dbReference type="GeneID" id="119730066"/>
<protein>
    <recommendedName>
        <fullName evidence="7">F5/8 type C domain-containing protein</fullName>
    </recommendedName>
</protein>
<comment type="subcellular location">
    <subcellularLocation>
        <location evidence="1">Endomembrane system</location>
        <topology evidence="1">Peripheral membrane protein</topology>
    </subcellularLocation>
    <subcellularLocation>
        <location evidence="2">Secreted</location>
    </subcellularLocation>
</comment>
<dbReference type="PROSITE" id="PS50022">
    <property type="entry name" value="FA58C_3"/>
    <property type="match status" value="1"/>
</dbReference>
<evidence type="ECO:0000256" key="5">
    <source>
        <dbReference type="ARBA" id="ARBA00023136"/>
    </source>
</evidence>
<dbReference type="EnsemblMetazoa" id="XM_038202855.1">
    <property type="protein sequence ID" value="XP_038058783.1"/>
    <property type="gene ID" value="LOC119730066"/>
</dbReference>
<dbReference type="PANTHER" id="PTHR46806:SF5">
    <property type="entry name" value="F5_8 TYPE C DOMAIN-CONTAINING PROTEIN"/>
    <property type="match status" value="1"/>
</dbReference>
<accession>A0A914A4N7</accession>
<dbReference type="Gene3D" id="2.60.120.260">
    <property type="entry name" value="Galactose-binding domain-like"/>
    <property type="match status" value="1"/>
</dbReference>
<keyword evidence="5" id="KW-0472">Membrane</keyword>
<dbReference type="AlphaFoldDB" id="A0A914A4N7"/>
<feature type="domain" description="F5/8 type C" evidence="7">
    <location>
        <begin position="1"/>
        <end position="114"/>
    </location>
</feature>
<dbReference type="InterPro" id="IPR008979">
    <property type="entry name" value="Galactose-bd-like_sf"/>
</dbReference>
<dbReference type="SUPFAM" id="SSF49785">
    <property type="entry name" value="Galactose-binding domain-like"/>
    <property type="match status" value="1"/>
</dbReference>
<evidence type="ECO:0000256" key="2">
    <source>
        <dbReference type="ARBA" id="ARBA00004613"/>
    </source>
</evidence>
<evidence type="ECO:0000313" key="8">
    <source>
        <dbReference type="EnsemblMetazoa" id="XP_038058783.1"/>
    </source>
</evidence>
<evidence type="ECO:0000256" key="1">
    <source>
        <dbReference type="ARBA" id="ARBA00004184"/>
    </source>
</evidence>
<dbReference type="Pfam" id="PF00754">
    <property type="entry name" value="F5_F8_type_C"/>
    <property type="match status" value="1"/>
</dbReference>
<dbReference type="GO" id="GO:0012505">
    <property type="term" value="C:endomembrane system"/>
    <property type="evidence" value="ECO:0007669"/>
    <property type="project" value="UniProtKB-SubCell"/>
</dbReference>
<dbReference type="OrthoDB" id="10028859at2759"/>
<sequence length="117" mass="13243">MAARRGKIVVSSQNSWIEVDLHDPTVVSGVITQGSIYSHRCVTKYRVRYQSSHSSSYEHVTDQAGQTKVFDGNQQNPQAPVTNLFSRSIMAITVRIEPVAWVENVVFRFELLGCRHH</sequence>
<dbReference type="GO" id="GO:0007155">
    <property type="term" value="P:cell adhesion"/>
    <property type="evidence" value="ECO:0007669"/>
    <property type="project" value="UniProtKB-KW"/>
</dbReference>
<dbReference type="PANTHER" id="PTHR46806">
    <property type="entry name" value="F5/8 TYPE C DOMAIN-CONTAINING PROTEIN"/>
    <property type="match status" value="1"/>
</dbReference>
<dbReference type="RefSeq" id="XP_038058783.1">
    <property type="nucleotide sequence ID" value="XM_038202855.1"/>
</dbReference>
<dbReference type="Proteomes" id="UP000887568">
    <property type="component" value="Unplaced"/>
</dbReference>
<dbReference type="GO" id="GO:0038023">
    <property type="term" value="F:signaling receptor activity"/>
    <property type="evidence" value="ECO:0007669"/>
    <property type="project" value="TreeGrafter"/>
</dbReference>
<keyword evidence="3" id="KW-0964">Secreted</keyword>
<name>A0A914A4N7_PATMI</name>
<dbReference type="GO" id="GO:0005576">
    <property type="term" value="C:extracellular region"/>
    <property type="evidence" value="ECO:0007669"/>
    <property type="project" value="UniProtKB-SubCell"/>
</dbReference>
<dbReference type="InterPro" id="IPR000421">
    <property type="entry name" value="FA58C"/>
</dbReference>
<organism evidence="8 9">
    <name type="scientific">Patiria miniata</name>
    <name type="common">Bat star</name>
    <name type="synonym">Asterina miniata</name>
    <dbReference type="NCBI Taxonomy" id="46514"/>
    <lineage>
        <taxon>Eukaryota</taxon>
        <taxon>Metazoa</taxon>
        <taxon>Echinodermata</taxon>
        <taxon>Eleutherozoa</taxon>
        <taxon>Asterozoa</taxon>
        <taxon>Asteroidea</taxon>
        <taxon>Valvatacea</taxon>
        <taxon>Valvatida</taxon>
        <taxon>Asterinidae</taxon>
        <taxon>Patiria</taxon>
    </lineage>
</organism>